<comment type="subcellular location">
    <subcellularLocation>
        <location evidence="2">Golgi apparatus</location>
        <location evidence="2">Golgi stack membrane</location>
        <topology evidence="2">Single-pass type II membrane protein</topology>
    </subcellularLocation>
</comment>
<evidence type="ECO:0000256" key="5">
    <source>
        <dbReference type="ARBA" id="ARBA00012290"/>
    </source>
</evidence>
<dbReference type="PRINTS" id="PR01713">
    <property type="entry name" value="NUCEPIMERASE"/>
</dbReference>
<organism evidence="16 17">
    <name type="scientific">Candidatus Roizmanbacteria bacterium CG_4_10_14_0_8_um_filter_39_9</name>
    <dbReference type="NCBI Taxonomy" id="1974829"/>
    <lineage>
        <taxon>Bacteria</taxon>
        <taxon>Candidatus Roizmaniibacteriota</taxon>
    </lineage>
</organism>
<dbReference type="FunFam" id="3.40.50.720:FF:000065">
    <property type="entry name" value="UDP-glucuronic acid decarboxylase 1"/>
    <property type="match status" value="1"/>
</dbReference>
<evidence type="ECO:0000256" key="2">
    <source>
        <dbReference type="ARBA" id="ARBA00004447"/>
    </source>
</evidence>
<dbReference type="UniPathway" id="UPA00796">
    <property type="reaction ID" value="UER00771"/>
</dbReference>
<dbReference type="GO" id="GO:0005737">
    <property type="term" value="C:cytoplasm"/>
    <property type="evidence" value="ECO:0007669"/>
    <property type="project" value="TreeGrafter"/>
</dbReference>
<evidence type="ECO:0000256" key="7">
    <source>
        <dbReference type="ARBA" id="ARBA00022793"/>
    </source>
</evidence>
<dbReference type="GO" id="GO:0070403">
    <property type="term" value="F:NAD+ binding"/>
    <property type="evidence" value="ECO:0007669"/>
    <property type="project" value="InterPro"/>
</dbReference>
<evidence type="ECO:0000256" key="3">
    <source>
        <dbReference type="ARBA" id="ARBA00005100"/>
    </source>
</evidence>
<keyword evidence="14" id="KW-0456">Lyase</keyword>
<keyword evidence="11" id="KW-0333">Golgi apparatus</keyword>
<keyword evidence="6" id="KW-0812">Transmembrane</keyword>
<gene>
    <name evidence="16" type="ORF">COY90_02305</name>
</gene>
<evidence type="ECO:0000256" key="4">
    <source>
        <dbReference type="ARBA" id="ARBA00007505"/>
    </source>
</evidence>
<dbReference type="InterPro" id="IPR036291">
    <property type="entry name" value="NAD(P)-bd_dom_sf"/>
</dbReference>
<dbReference type="GO" id="GO:0042732">
    <property type="term" value="P:D-xylose metabolic process"/>
    <property type="evidence" value="ECO:0007669"/>
    <property type="project" value="InterPro"/>
</dbReference>
<comment type="pathway">
    <text evidence="3">Nucleotide-sugar biosynthesis; UDP-alpha-D-xylose biosynthesis; UDP-alpha-D-xylose from UDP-alpha-D-glucuronate: step 1/1.</text>
</comment>
<name>A0A2M7QD26_9BACT</name>
<dbReference type="InterPro" id="IPR016040">
    <property type="entry name" value="NAD(P)-bd_dom"/>
</dbReference>
<evidence type="ECO:0000256" key="8">
    <source>
        <dbReference type="ARBA" id="ARBA00022968"/>
    </source>
</evidence>
<dbReference type="CDD" id="cd05230">
    <property type="entry name" value="UGD_SDR_e"/>
    <property type="match status" value="1"/>
</dbReference>
<evidence type="ECO:0000313" key="16">
    <source>
        <dbReference type="EMBL" id="PIY69126.1"/>
    </source>
</evidence>
<evidence type="ECO:0000256" key="14">
    <source>
        <dbReference type="ARBA" id="ARBA00023239"/>
    </source>
</evidence>
<reference evidence="17" key="1">
    <citation type="submission" date="2017-09" db="EMBL/GenBank/DDBJ databases">
        <title>Depth-based differentiation of microbial function through sediment-hosted aquifers and enrichment of novel symbionts in the deep terrestrial subsurface.</title>
        <authorList>
            <person name="Probst A.J."/>
            <person name="Ladd B."/>
            <person name="Jarett J.K."/>
            <person name="Geller-Mcgrath D.E."/>
            <person name="Sieber C.M.K."/>
            <person name="Emerson J.B."/>
            <person name="Anantharaman K."/>
            <person name="Thomas B.C."/>
            <person name="Malmstrom R."/>
            <person name="Stieglmeier M."/>
            <person name="Klingl A."/>
            <person name="Woyke T."/>
            <person name="Ryan C.M."/>
            <person name="Banfield J.F."/>
        </authorList>
    </citation>
    <scope>NUCLEOTIDE SEQUENCE [LARGE SCALE GENOMIC DNA]</scope>
</reference>
<evidence type="ECO:0000256" key="6">
    <source>
        <dbReference type="ARBA" id="ARBA00022692"/>
    </source>
</evidence>
<protein>
    <recommendedName>
        <fullName evidence="5">UDP-glucuronate decarboxylase</fullName>
        <ecNumber evidence="5">4.1.1.35</ecNumber>
    </recommendedName>
</protein>
<keyword evidence="8" id="KW-0735">Signal-anchor</keyword>
<keyword evidence="9" id="KW-1133">Transmembrane helix</keyword>
<evidence type="ECO:0000256" key="13">
    <source>
        <dbReference type="ARBA" id="ARBA00023180"/>
    </source>
</evidence>
<dbReference type="EMBL" id="PFLF01000050">
    <property type="protein sequence ID" value="PIY69126.1"/>
    <property type="molecule type" value="Genomic_DNA"/>
</dbReference>
<evidence type="ECO:0000259" key="15">
    <source>
        <dbReference type="Pfam" id="PF16363"/>
    </source>
</evidence>
<sequence>MRILITGVAGFIGSNLAQSLLDAGNSVVGVDNLLTGSSINIEILKANNNFTYIQDDVVTMDMERITGTFDIIFHLASPASPVQYKKFPLETLMVNSIGTKHVLDFMKKSGSKIFVISSTSEVYGDPLEHPQTESYWGNVNPVGVRSCYDEGKRFAESLVMTYYRTHKLDVRIARIFNTYGPNMEQNDGRVVSNFIMQSLQGQPVTIYSNGKQTRSFCYVSDMVQGLTSLGVTPNIAGEIINIGNPNEMNMIDLANKIIALTGSSSKIVFNAIDGDDPQKRKPDISKAKKLLGWKPQVTLDDGLQKTITYFKERFL</sequence>
<accession>A0A2M7QD26</accession>
<evidence type="ECO:0000256" key="10">
    <source>
        <dbReference type="ARBA" id="ARBA00023027"/>
    </source>
</evidence>
<comment type="cofactor">
    <cofactor evidence="1">
        <name>NAD(+)</name>
        <dbReference type="ChEBI" id="CHEBI:57540"/>
    </cofactor>
</comment>
<proteinExistence type="inferred from homology"/>
<feature type="domain" description="NAD(P)-binding" evidence="15">
    <location>
        <begin position="4"/>
        <end position="306"/>
    </location>
</feature>
<evidence type="ECO:0000256" key="12">
    <source>
        <dbReference type="ARBA" id="ARBA00023136"/>
    </source>
</evidence>
<dbReference type="GO" id="GO:0033320">
    <property type="term" value="P:UDP-D-xylose biosynthetic process"/>
    <property type="evidence" value="ECO:0007669"/>
    <property type="project" value="UniProtKB-UniPathway"/>
</dbReference>
<evidence type="ECO:0000313" key="17">
    <source>
        <dbReference type="Proteomes" id="UP000230108"/>
    </source>
</evidence>
<dbReference type="Proteomes" id="UP000230108">
    <property type="component" value="Unassembled WGS sequence"/>
</dbReference>
<dbReference type="EC" id="4.1.1.35" evidence="5"/>
<evidence type="ECO:0000256" key="9">
    <source>
        <dbReference type="ARBA" id="ARBA00022989"/>
    </source>
</evidence>
<evidence type="ECO:0000256" key="1">
    <source>
        <dbReference type="ARBA" id="ARBA00001911"/>
    </source>
</evidence>
<keyword evidence="13" id="KW-0325">Glycoprotein</keyword>
<evidence type="ECO:0000256" key="11">
    <source>
        <dbReference type="ARBA" id="ARBA00023034"/>
    </source>
</evidence>
<comment type="caution">
    <text evidence="16">The sequence shown here is derived from an EMBL/GenBank/DDBJ whole genome shotgun (WGS) entry which is preliminary data.</text>
</comment>
<dbReference type="Pfam" id="PF16363">
    <property type="entry name" value="GDP_Man_Dehyd"/>
    <property type="match status" value="1"/>
</dbReference>
<dbReference type="GO" id="GO:0048040">
    <property type="term" value="F:UDP-glucuronate decarboxylase activity"/>
    <property type="evidence" value="ECO:0007669"/>
    <property type="project" value="UniProtKB-EC"/>
</dbReference>
<comment type="similarity">
    <text evidence="4">Belongs to the NAD(P)-dependent epimerase/dehydratase family. UDP-glucuronic acid decarboxylase subfamily.</text>
</comment>
<keyword evidence="7" id="KW-0210">Decarboxylase</keyword>
<dbReference type="SUPFAM" id="SSF51735">
    <property type="entry name" value="NAD(P)-binding Rossmann-fold domains"/>
    <property type="match status" value="1"/>
</dbReference>
<dbReference type="PANTHER" id="PTHR43078:SF6">
    <property type="entry name" value="UDP-GLUCURONIC ACID DECARBOXYLASE 1"/>
    <property type="match status" value="1"/>
</dbReference>
<keyword evidence="10" id="KW-0520">NAD</keyword>
<keyword evidence="12" id="KW-0472">Membrane</keyword>
<dbReference type="PANTHER" id="PTHR43078">
    <property type="entry name" value="UDP-GLUCURONIC ACID DECARBOXYLASE-RELATED"/>
    <property type="match status" value="1"/>
</dbReference>
<dbReference type="InterPro" id="IPR044516">
    <property type="entry name" value="UXS-like"/>
</dbReference>
<dbReference type="AlphaFoldDB" id="A0A2M7QD26"/>
<dbReference type="Gene3D" id="3.40.50.720">
    <property type="entry name" value="NAD(P)-binding Rossmann-like Domain"/>
    <property type="match status" value="1"/>
</dbReference>